<reference evidence="1 2" key="1">
    <citation type="submission" date="2016-11" db="EMBL/GenBank/DDBJ databases">
        <authorList>
            <person name="Jaros S."/>
            <person name="Januszkiewicz K."/>
            <person name="Wedrychowicz H."/>
        </authorList>
    </citation>
    <scope>NUCLEOTIDE SEQUENCE [LARGE SCALE GENOMIC DNA]</scope>
    <source>
        <strain evidence="1 2">DSM 21637</strain>
    </source>
</reference>
<evidence type="ECO:0000313" key="2">
    <source>
        <dbReference type="Proteomes" id="UP000182350"/>
    </source>
</evidence>
<dbReference type="AlphaFoldDB" id="A0A1K2A1Q5"/>
<evidence type="ECO:0000313" key="1">
    <source>
        <dbReference type="EMBL" id="SFX79987.1"/>
    </source>
</evidence>
<keyword evidence="2" id="KW-1185">Reference proteome</keyword>
<dbReference type="STRING" id="1122209.SAMN02745752_02922"/>
<sequence>MQQDDLLFSIHCRAPLQRADEYQPIFQGILDSLRLILLSEDRPATLALKQVI</sequence>
<dbReference type="RefSeq" id="WP_177247108.1">
    <property type="nucleotide sequence ID" value="NZ_FPJW01000015.1"/>
</dbReference>
<accession>A0A1K2A1Q5</accession>
<name>A0A1K2A1Q5_9GAMM</name>
<dbReference type="Proteomes" id="UP000182350">
    <property type="component" value="Unassembled WGS sequence"/>
</dbReference>
<proteinExistence type="predicted"/>
<organism evidence="1 2">
    <name type="scientific">Marinospirillum alkaliphilum DSM 21637</name>
    <dbReference type="NCBI Taxonomy" id="1122209"/>
    <lineage>
        <taxon>Bacteria</taxon>
        <taxon>Pseudomonadati</taxon>
        <taxon>Pseudomonadota</taxon>
        <taxon>Gammaproteobacteria</taxon>
        <taxon>Oceanospirillales</taxon>
        <taxon>Oceanospirillaceae</taxon>
        <taxon>Marinospirillum</taxon>
    </lineage>
</organism>
<gene>
    <name evidence="1" type="ORF">SAMN02745752_02922</name>
</gene>
<protein>
    <submittedName>
        <fullName evidence="1">Uncharacterized protein</fullName>
    </submittedName>
</protein>
<dbReference type="EMBL" id="FPJW01000015">
    <property type="protein sequence ID" value="SFX79987.1"/>
    <property type="molecule type" value="Genomic_DNA"/>
</dbReference>